<keyword evidence="2" id="KW-1185">Reference proteome</keyword>
<evidence type="ECO:0000313" key="2">
    <source>
        <dbReference type="Proteomes" id="UP001218579"/>
    </source>
</evidence>
<protein>
    <submittedName>
        <fullName evidence="1">Uncharacterized protein</fullName>
    </submittedName>
</protein>
<proteinExistence type="predicted"/>
<dbReference type="RefSeq" id="WP_272744577.1">
    <property type="nucleotide sequence ID" value="NZ_JAQQKV010000002.1"/>
</dbReference>
<sequence>MSSAEAEELRLPQPIKAVWLALDEIENGPYVFKNLRDVIKVNVVKLRDDLISWLDQNHENNNEAIPPIAKLLEPDQLRS</sequence>
<dbReference type="EMBL" id="JAQQKV010000002">
    <property type="protein sequence ID" value="MDC7676231.1"/>
    <property type="molecule type" value="Genomic_DNA"/>
</dbReference>
<dbReference type="Proteomes" id="UP001218579">
    <property type="component" value="Unassembled WGS sequence"/>
</dbReference>
<name>A0ABT5HJ12_9CAUL</name>
<evidence type="ECO:0000313" key="1">
    <source>
        <dbReference type="EMBL" id="MDC7676231.1"/>
    </source>
</evidence>
<gene>
    <name evidence="1" type="ORF">PQU98_08825</name>
</gene>
<reference evidence="1 2" key="1">
    <citation type="submission" date="2023-01" db="EMBL/GenBank/DDBJ databases">
        <title>Novel species of the genus Asticcacaulis isolated from rivers.</title>
        <authorList>
            <person name="Lu H."/>
        </authorList>
    </citation>
    <scope>NUCLEOTIDE SEQUENCE [LARGE SCALE GENOMIC DNA]</scope>
    <source>
        <strain evidence="1 2">LKC15W</strain>
    </source>
</reference>
<organism evidence="1 2">
    <name type="scientific">Asticcacaulis machinosus</name>
    <dbReference type="NCBI Taxonomy" id="2984211"/>
    <lineage>
        <taxon>Bacteria</taxon>
        <taxon>Pseudomonadati</taxon>
        <taxon>Pseudomonadota</taxon>
        <taxon>Alphaproteobacteria</taxon>
        <taxon>Caulobacterales</taxon>
        <taxon>Caulobacteraceae</taxon>
        <taxon>Asticcacaulis</taxon>
    </lineage>
</organism>
<accession>A0ABT5HJ12</accession>
<comment type="caution">
    <text evidence="1">The sequence shown here is derived from an EMBL/GenBank/DDBJ whole genome shotgun (WGS) entry which is preliminary data.</text>
</comment>